<dbReference type="Gene3D" id="3.20.20.150">
    <property type="entry name" value="Divalent-metal-dependent TIM barrel enzymes"/>
    <property type="match status" value="1"/>
</dbReference>
<name>A0A6N2TCK0_9FIRM</name>
<dbReference type="RefSeq" id="WP_156353834.1">
    <property type="nucleotide sequence ID" value="NZ_CACRST010000013.1"/>
</dbReference>
<dbReference type="AlphaFoldDB" id="A0A6N2TCK0"/>
<evidence type="ECO:0000259" key="1">
    <source>
        <dbReference type="Pfam" id="PF01261"/>
    </source>
</evidence>
<dbReference type="InterPro" id="IPR013022">
    <property type="entry name" value="Xyl_isomerase-like_TIM-brl"/>
</dbReference>
<organism evidence="2">
    <name type="scientific">Blautia glucerasea</name>
    <dbReference type="NCBI Taxonomy" id="536633"/>
    <lineage>
        <taxon>Bacteria</taxon>
        <taxon>Bacillati</taxon>
        <taxon>Bacillota</taxon>
        <taxon>Clostridia</taxon>
        <taxon>Lachnospirales</taxon>
        <taxon>Lachnospiraceae</taxon>
        <taxon>Blautia</taxon>
    </lineage>
</organism>
<dbReference type="PANTHER" id="PTHR12110:SF21">
    <property type="entry name" value="XYLOSE ISOMERASE-LIKE TIM BARREL DOMAIN-CONTAINING PROTEIN"/>
    <property type="match status" value="1"/>
</dbReference>
<proteinExistence type="predicted"/>
<accession>A0A6N2TCK0</accession>
<protein>
    <submittedName>
        <fullName evidence="2">Fructoselysine 3-epimerase</fullName>
    </submittedName>
</protein>
<dbReference type="InterPro" id="IPR050312">
    <property type="entry name" value="IolE/XylAMocC-like"/>
</dbReference>
<feature type="domain" description="Xylose isomerase-like TIM barrel" evidence="1">
    <location>
        <begin position="28"/>
        <end position="260"/>
    </location>
</feature>
<dbReference type="InterPro" id="IPR036237">
    <property type="entry name" value="Xyl_isomerase-like_sf"/>
</dbReference>
<gene>
    <name evidence="2" type="ORF">BGLFYP119_01506</name>
</gene>
<dbReference type="PANTHER" id="PTHR12110">
    <property type="entry name" value="HYDROXYPYRUVATE ISOMERASE"/>
    <property type="match status" value="1"/>
</dbReference>
<sequence>MEKLIKREQIAGMNIHYLFYSLEYFLDAQVKAGIKTIELWPGTPHFFLSYMEYSDCKKVRKLMDERNLTAKIITPENCTYQYQFAAQEKEQFEKSLGYFKKALDAGEELGVEIMAVNSGWGYWNEEREEAWKRSKEMLSILAEYAKTKNIRLAMESLRPQESNLATTVTDVKRMLDEVNHPNLKAMIDTTAMGVAGESIDQWFELLGEDIIHMHFIDGTPYGHLVWGDGNHSMEEFLHALNRHGYKGYLGQEITEFDYFQNPAAADLKNMKAYEPFIR</sequence>
<reference evidence="2" key="1">
    <citation type="submission" date="2019-11" db="EMBL/GenBank/DDBJ databases">
        <authorList>
            <person name="Feng L."/>
        </authorList>
    </citation>
    <scope>NUCLEOTIDE SEQUENCE</scope>
    <source>
        <strain evidence="2">BgluceraseaLFYP119</strain>
    </source>
</reference>
<dbReference type="Pfam" id="PF01261">
    <property type="entry name" value="AP_endonuc_2"/>
    <property type="match status" value="1"/>
</dbReference>
<evidence type="ECO:0000313" key="2">
    <source>
        <dbReference type="EMBL" id="VYT02292.1"/>
    </source>
</evidence>
<dbReference type="EMBL" id="CACRST010000013">
    <property type="protein sequence ID" value="VYT02292.1"/>
    <property type="molecule type" value="Genomic_DNA"/>
</dbReference>
<dbReference type="SUPFAM" id="SSF51658">
    <property type="entry name" value="Xylose isomerase-like"/>
    <property type="match status" value="1"/>
</dbReference>